<dbReference type="InterPro" id="IPR033248">
    <property type="entry name" value="Transketolase_C"/>
</dbReference>
<dbReference type="GO" id="GO:0046872">
    <property type="term" value="F:metal ion binding"/>
    <property type="evidence" value="ECO:0007669"/>
    <property type="project" value="UniProtKB-KW"/>
</dbReference>
<feature type="domain" description="Transketolase-like pyrimidine-binding" evidence="13">
    <location>
        <begin position="113"/>
        <end position="288"/>
    </location>
</feature>
<dbReference type="InterPro" id="IPR009014">
    <property type="entry name" value="Transketo_C/PFOR_II"/>
</dbReference>
<keyword evidence="6" id="KW-0809">Transit peptide</keyword>
<dbReference type="FunFam" id="3.40.50.970:FF:000006">
    <property type="entry name" value="Pyruvate dehydrogenase E1 component subunit beta"/>
    <property type="match status" value="1"/>
</dbReference>
<dbReference type="InterPro" id="IPR029061">
    <property type="entry name" value="THDP-binding"/>
</dbReference>
<dbReference type="SUPFAM" id="SSF52518">
    <property type="entry name" value="Thiamin diphosphate-binding fold (THDP-binding)"/>
    <property type="match status" value="1"/>
</dbReference>
<keyword evidence="9" id="KW-0786">Thiamine pyrophosphate</keyword>
<evidence type="ECO:0000259" key="13">
    <source>
        <dbReference type="SMART" id="SM00861"/>
    </source>
</evidence>
<evidence type="ECO:0000256" key="6">
    <source>
        <dbReference type="ARBA" id="ARBA00022946"/>
    </source>
</evidence>
<proteinExistence type="predicted"/>
<evidence type="ECO:0000256" key="3">
    <source>
        <dbReference type="ARBA" id="ARBA00012281"/>
    </source>
</evidence>
<dbReference type="Gene3D" id="3.40.50.920">
    <property type="match status" value="1"/>
</dbReference>
<name>A0A8J6H9Z0_TENMO</name>
<dbReference type="AlphaFoldDB" id="A0A8J6H9Z0"/>
<dbReference type="SMART" id="SM00861">
    <property type="entry name" value="Transket_pyr"/>
    <property type="match status" value="1"/>
</dbReference>
<evidence type="ECO:0000256" key="9">
    <source>
        <dbReference type="ARBA" id="ARBA00023052"/>
    </source>
</evidence>
<evidence type="ECO:0000256" key="10">
    <source>
        <dbReference type="ARBA" id="ARBA00023128"/>
    </source>
</evidence>
<keyword evidence="15" id="KW-1185">Reference proteome</keyword>
<evidence type="ECO:0000256" key="12">
    <source>
        <dbReference type="ARBA" id="ARBA00051231"/>
    </source>
</evidence>
<dbReference type="InterPro" id="IPR027110">
    <property type="entry name" value="PDHB_mito-type"/>
</dbReference>
<evidence type="ECO:0000256" key="5">
    <source>
        <dbReference type="ARBA" id="ARBA00022723"/>
    </source>
</evidence>
<reference evidence="14" key="1">
    <citation type="journal article" date="2020" name="J Insects Food Feed">
        <title>The yellow mealworm (Tenebrio molitor) genome: a resource for the emerging insects as food and feed industry.</title>
        <authorList>
            <person name="Eriksson T."/>
            <person name="Andere A."/>
            <person name="Kelstrup H."/>
            <person name="Emery V."/>
            <person name="Picard C."/>
        </authorList>
    </citation>
    <scope>NUCLEOTIDE SEQUENCE</scope>
    <source>
        <strain evidence="14">Stoneville</strain>
        <tissue evidence="14">Whole head</tissue>
    </source>
</reference>
<comment type="caution">
    <text evidence="14">The sequence shown here is derived from an EMBL/GenBank/DDBJ whole genome shotgun (WGS) entry which is preliminary data.</text>
</comment>
<dbReference type="Pfam" id="PF02780">
    <property type="entry name" value="Transketolase_C"/>
    <property type="match status" value="1"/>
</dbReference>
<dbReference type="InterPro" id="IPR005475">
    <property type="entry name" value="Transketolase-like_Pyr-bd"/>
</dbReference>
<dbReference type="CDD" id="cd07036">
    <property type="entry name" value="TPP_PYR_E1-PDHc-beta_like"/>
    <property type="match status" value="1"/>
</dbReference>
<comment type="cofactor">
    <cofactor evidence="1">
        <name>thiamine diphosphate</name>
        <dbReference type="ChEBI" id="CHEBI:58937"/>
    </cofactor>
</comment>
<evidence type="ECO:0000313" key="15">
    <source>
        <dbReference type="Proteomes" id="UP000719412"/>
    </source>
</evidence>
<protein>
    <recommendedName>
        <fullName evidence="4">Pyruvate dehydrogenase E1 component subunit beta, mitochondrial</fullName>
        <ecNumber evidence="3">1.2.4.1</ecNumber>
    </recommendedName>
</protein>
<dbReference type="GO" id="GO:0006086">
    <property type="term" value="P:pyruvate decarboxylation to acetyl-CoA"/>
    <property type="evidence" value="ECO:0007669"/>
    <property type="project" value="InterPro"/>
</dbReference>
<reference evidence="14" key="2">
    <citation type="submission" date="2021-08" db="EMBL/GenBank/DDBJ databases">
        <authorList>
            <person name="Eriksson T."/>
        </authorList>
    </citation>
    <scope>NUCLEOTIDE SEQUENCE</scope>
    <source>
        <strain evidence="14">Stoneville</strain>
        <tissue evidence="14">Whole head</tissue>
    </source>
</reference>
<organism evidence="14 15">
    <name type="scientific">Tenebrio molitor</name>
    <name type="common">Yellow mealworm beetle</name>
    <dbReference type="NCBI Taxonomy" id="7067"/>
    <lineage>
        <taxon>Eukaryota</taxon>
        <taxon>Metazoa</taxon>
        <taxon>Ecdysozoa</taxon>
        <taxon>Arthropoda</taxon>
        <taxon>Hexapoda</taxon>
        <taxon>Insecta</taxon>
        <taxon>Pterygota</taxon>
        <taxon>Neoptera</taxon>
        <taxon>Endopterygota</taxon>
        <taxon>Coleoptera</taxon>
        <taxon>Polyphaga</taxon>
        <taxon>Cucujiformia</taxon>
        <taxon>Tenebrionidae</taxon>
        <taxon>Tenebrio</taxon>
    </lineage>
</organism>
<sequence length="524" mass="57285">MAEAISPMPCVDNEHNMNTLIRAIQIFERRCLPEFVVARVAAQKCPGNTPCRWEAVAVPCHILLHDLNHLDSKLGQLPTMATTKTSSSVLKLAGTVLNRRQFSVSKVAAAKQMTVRDALNSALDEEMTRDDRVFIIGEEVAQYDGAYKVTRGLWKKYGDKRVIDTPITEMGFTGIAVGAAMAGLRPVCEYMTFNFAMQAIDQIINSAGKTFYMSAGMVNVPIVFRGPNGAAAGVAAQHSQCYGAWYAHCPGLKVISPYNSEDCKGLLKAAIRDPDPVVFLENEILYGVQYPMSDQALSNDFVLPIGKAKIERPGKHITIVAHSRAVEISLQAANELSSKGIEAEVINLRSLRPLDVNTVTASVAKTNHLITVEQGWPSAGIGAEILARIMESEAFFHLDQPAIRLTGVDTPMPYTKSLEIAALPVPRDVVDAAKKLLKVNYLRGGDPNQETKLGKQHFEKINGHLVFGVEFVPQQVEQVVFLVVSEHHQTSAAPEVSGTRLVWTSAAVKPPMPLRIILPFDDPI</sequence>
<evidence type="ECO:0000256" key="4">
    <source>
        <dbReference type="ARBA" id="ARBA00016220"/>
    </source>
</evidence>
<dbReference type="Proteomes" id="UP000719412">
    <property type="component" value="Unassembled WGS sequence"/>
</dbReference>
<evidence type="ECO:0000256" key="8">
    <source>
        <dbReference type="ARBA" id="ARBA00023002"/>
    </source>
</evidence>
<dbReference type="Pfam" id="PF02779">
    <property type="entry name" value="Transket_pyr"/>
    <property type="match status" value="1"/>
</dbReference>
<dbReference type="GO" id="GO:0004739">
    <property type="term" value="F:pyruvate dehydrogenase (acetyl-transferring) activity"/>
    <property type="evidence" value="ECO:0007669"/>
    <property type="project" value="UniProtKB-EC"/>
</dbReference>
<keyword evidence="5" id="KW-0479">Metal-binding</keyword>
<dbReference type="EC" id="1.2.4.1" evidence="3"/>
<evidence type="ECO:0000256" key="2">
    <source>
        <dbReference type="ARBA" id="ARBA00004173"/>
    </source>
</evidence>
<accession>A0A8J6H9Z0</accession>
<dbReference type="NCBIfam" id="NF008854">
    <property type="entry name" value="PRK11892.1"/>
    <property type="match status" value="1"/>
</dbReference>
<dbReference type="NCBIfam" id="NF006667">
    <property type="entry name" value="PRK09212.1"/>
    <property type="match status" value="1"/>
</dbReference>
<dbReference type="PANTHER" id="PTHR11624:SF96">
    <property type="entry name" value="PYRUVATE DEHYDROGENASE E1 COMPONENT SUBUNIT BETA, MITOCHONDRIAL"/>
    <property type="match status" value="1"/>
</dbReference>
<evidence type="ECO:0000256" key="1">
    <source>
        <dbReference type="ARBA" id="ARBA00001964"/>
    </source>
</evidence>
<dbReference type="PANTHER" id="PTHR11624">
    <property type="entry name" value="DEHYDROGENASE RELATED"/>
    <property type="match status" value="1"/>
</dbReference>
<dbReference type="SUPFAM" id="SSF52922">
    <property type="entry name" value="TK C-terminal domain-like"/>
    <property type="match status" value="1"/>
</dbReference>
<dbReference type="Gene3D" id="3.40.50.970">
    <property type="match status" value="1"/>
</dbReference>
<keyword evidence="10" id="KW-0496">Mitochondrion</keyword>
<keyword evidence="7" id="KW-0630">Potassium</keyword>
<evidence type="ECO:0000256" key="11">
    <source>
        <dbReference type="ARBA" id="ARBA00023317"/>
    </source>
</evidence>
<dbReference type="GO" id="GO:0005739">
    <property type="term" value="C:mitochondrion"/>
    <property type="evidence" value="ECO:0007669"/>
    <property type="project" value="UniProtKB-SubCell"/>
</dbReference>
<evidence type="ECO:0000313" key="14">
    <source>
        <dbReference type="EMBL" id="KAH0814840.1"/>
    </source>
</evidence>
<keyword evidence="11" id="KW-0670">Pyruvate</keyword>
<keyword evidence="8" id="KW-0560">Oxidoreductase</keyword>
<evidence type="ECO:0000256" key="7">
    <source>
        <dbReference type="ARBA" id="ARBA00022958"/>
    </source>
</evidence>
<dbReference type="FunFam" id="3.40.50.920:FF:000001">
    <property type="entry name" value="Pyruvate dehydrogenase E1 beta subunit"/>
    <property type="match status" value="1"/>
</dbReference>
<gene>
    <name evidence="14" type="ORF">GEV33_007951</name>
</gene>
<comment type="subcellular location">
    <subcellularLocation>
        <location evidence="2">Mitochondrion</location>
    </subcellularLocation>
</comment>
<comment type="catalytic activity">
    <reaction evidence="12">
        <text>N(6)-[(R)-lipoyl]-L-lysyl-[protein] + pyruvate + H(+) = N(6)-[(R)-S(8)-acetyldihydrolipoyl]-L-lysyl-[protein] + CO2</text>
        <dbReference type="Rhea" id="RHEA:19189"/>
        <dbReference type="Rhea" id="RHEA-COMP:10474"/>
        <dbReference type="Rhea" id="RHEA-COMP:10478"/>
        <dbReference type="ChEBI" id="CHEBI:15361"/>
        <dbReference type="ChEBI" id="CHEBI:15378"/>
        <dbReference type="ChEBI" id="CHEBI:16526"/>
        <dbReference type="ChEBI" id="CHEBI:83099"/>
        <dbReference type="ChEBI" id="CHEBI:83111"/>
        <dbReference type="EC" id="1.2.4.1"/>
    </reaction>
</comment>
<dbReference type="EMBL" id="JABDTM020023856">
    <property type="protein sequence ID" value="KAH0814840.1"/>
    <property type="molecule type" value="Genomic_DNA"/>
</dbReference>